<reference evidence="1" key="1">
    <citation type="submission" date="2014-12" db="EMBL/GenBank/DDBJ databases">
        <title>Genome Sequence of Valsa Canker Pathogens Uncovers a Specific Adaption of Colonization on Woody Bark.</title>
        <authorList>
            <person name="Yin Z."/>
            <person name="Liu H."/>
            <person name="Gao X."/>
            <person name="Li Z."/>
            <person name="Song N."/>
            <person name="Ke X."/>
            <person name="Dai Q."/>
            <person name="Wu Y."/>
            <person name="Sun Y."/>
            <person name="Xu J.-R."/>
            <person name="Kang Z.K."/>
            <person name="Wang L."/>
            <person name="Huang L."/>
        </authorList>
    </citation>
    <scope>NUCLEOTIDE SEQUENCE [LARGE SCALE GENOMIC DNA]</scope>
    <source>
        <strain evidence="1">03-8</strain>
    </source>
</reference>
<organism evidence="1 2">
    <name type="scientific">Cytospora mali</name>
    <name type="common">Apple Valsa canker fungus</name>
    <name type="synonym">Valsa mali</name>
    <dbReference type="NCBI Taxonomy" id="578113"/>
    <lineage>
        <taxon>Eukaryota</taxon>
        <taxon>Fungi</taxon>
        <taxon>Dikarya</taxon>
        <taxon>Ascomycota</taxon>
        <taxon>Pezizomycotina</taxon>
        <taxon>Sordariomycetes</taxon>
        <taxon>Sordariomycetidae</taxon>
        <taxon>Diaporthales</taxon>
        <taxon>Cytosporaceae</taxon>
        <taxon>Cytospora</taxon>
    </lineage>
</organism>
<keyword evidence="2" id="KW-1185">Reference proteome</keyword>
<accession>A0A194VKI8</accession>
<dbReference type="AlphaFoldDB" id="A0A194VKI8"/>
<protein>
    <submittedName>
        <fullName evidence="1">Uncharacterized protein</fullName>
    </submittedName>
</protein>
<dbReference type="Proteomes" id="UP000078559">
    <property type="component" value="Chromosome 1"/>
</dbReference>
<evidence type="ECO:0000313" key="1">
    <source>
        <dbReference type="EMBL" id="KUI64676.1"/>
    </source>
</evidence>
<gene>
    <name evidence="1" type="ORF">VM1G_11290</name>
</gene>
<dbReference type="EMBL" id="CM003098">
    <property type="protein sequence ID" value="KUI64676.1"/>
    <property type="molecule type" value="Genomic_DNA"/>
</dbReference>
<name>A0A194VKI8_CYTMA</name>
<sequence>MPQMGMTRRSDVDPVFVPYSFYSIDYIAFTLDDAPVIRGTMRLLKEGHVSLKQEKIDPNDDDLSSALMPAVFSAAV</sequence>
<evidence type="ECO:0000313" key="2">
    <source>
        <dbReference type="Proteomes" id="UP000078559"/>
    </source>
</evidence>
<proteinExistence type="predicted"/>